<evidence type="ECO:0000313" key="3">
    <source>
        <dbReference type="Proteomes" id="UP000011135"/>
    </source>
</evidence>
<dbReference type="Proteomes" id="UP000011135">
    <property type="component" value="Unassembled WGS sequence"/>
</dbReference>
<sequence length="200" mass="21797">MTLLNGSVGIGTSTPLEKLHVNSGKILIKSSANVDNSTHSAGVRFVTDVNSSAAEILVRRGSDSQSTGLQFNTWSGGNVETMTLLDGKVGIGTNNPSDKLTVAGNIHSREVKVTVGAGADFVFENDYSLRSLEEVSAFVKENKHLPEIPSEKEMLENGLELGEMNIKLLQKVEELTLYLIQQNEKIEVLEKKVKELENKK</sequence>
<organism evidence="2 3">
    <name type="scientific">Fulvivirga imtechensis AK7</name>
    <dbReference type="NCBI Taxonomy" id="1237149"/>
    <lineage>
        <taxon>Bacteria</taxon>
        <taxon>Pseudomonadati</taxon>
        <taxon>Bacteroidota</taxon>
        <taxon>Cytophagia</taxon>
        <taxon>Cytophagales</taxon>
        <taxon>Fulvivirgaceae</taxon>
        <taxon>Fulvivirga</taxon>
    </lineage>
</organism>
<evidence type="ECO:0000256" key="1">
    <source>
        <dbReference type="SAM" id="Coils"/>
    </source>
</evidence>
<dbReference type="EMBL" id="AMZN01000093">
    <property type="protein sequence ID" value="ELR68760.1"/>
    <property type="molecule type" value="Genomic_DNA"/>
</dbReference>
<dbReference type="STRING" id="1237149.C900_05856"/>
<keyword evidence="3" id="KW-1185">Reference proteome</keyword>
<evidence type="ECO:0000313" key="2">
    <source>
        <dbReference type="EMBL" id="ELR68760.1"/>
    </source>
</evidence>
<dbReference type="AlphaFoldDB" id="L8JIZ5"/>
<protein>
    <submittedName>
        <fullName evidence="2">Uncharacterized protein</fullName>
    </submittedName>
</protein>
<dbReference type="eggNOG" id="COG5295">
    <property type="taxonomic scope" value="Bacteria"/>
</dbReference>
<comment type="caution">
    <text evidence="2">The sequence shown here is derived from an EMBL/GenBank/DDBJ whole genome shotgun (WGS) entry which is preliminary data.</text>
</comment>
<dbReference type="PATRIC" id="fig|1237149.3.peg.5173"/>
<proteinExistence type="predicted"/>
<name>L8JIZ5_9BACT</name>
<feature type="coiled-coil region" evidence="1">
    <location>
        <begin position="172"/>
        <end position="199"/>
    </location>
</feature>
<gene>
    <name evidence="2" type="ORF">C900_05856</name>
</gene>
<accession>L8JIZ5</accession>
<reference evidence="2 3" key="1">
    <citation type="submission" date="2012-12" db="EMBL/GenBank/DDBJ databases">
        <title>Genome assembly of Fulvivirga imtechensis AK7.</title>
        <authorList>
            <person name="Nupur N."/>
            <person name="Khatri I."/>
            <person name="Kumar R."/>
            <person name="Subramanian S."/>
            <person name="Pinnaka A."/>
        </authorList>
    </citation>
    <scope>NUCLEOTIDE SEQUENCE [LARGE SCALE GENOMIC DNA]</scope>
    <source>
        <strain evidence="2 3">AK7</strain>
    </source>
</reference>
<keyword evidence="1" id="KW-0175">Coiled coil</keyword>